<evidence type="ECO:0000313" key="3">
    <source>
        <dbReference type="Proteomes" id="UP000053562"/>
    </source>
</evidence>
<accession>A0A0J9SHJ2</accession>
<organism evidence="2 3">
    <name type="scientific">Plasmodium vivax India VII</name>
    <dbReference type="NCBI Taxonomy" id="1077284"/>
    <lineage>
        <taxon>Eukaryota</taxon>
        <taxon>Sar</taxon>
        <taxon>Alveolata</taxon>
        <taxon>Apicomplexa</taxon>
        <taxon>Aconoidasida</taxon>
        <taxon>Haemosporida</taxon>
        <taxon>Plasmodiidae</taxon>
        <taxon>Plasmodium</taxon>
        <taxon>Plasmodium (Plasmodium)</taxon>
    </lineage>
</organism>
<evidence type="ECO:0000313" key="2">
    <source>
        <dbReference type="EMBL" id="KMZ82475.1"/>
    </source>
</evidence>
<reference evidence="2 3" key="1">
    <citation type="submission" date="2011-08" db="EMBL/GenBank/DDBJ databases">
        <title>The Genome Sequence of Plasmodium vivax India VII.</title>
        <authorList>
            <consortium name="The Broad Institute Genome Sequencing Platform"/>
            <consortium name="The Broad Institute Genome Sequencing Center for Infectious Disease"/>
            <person name="Neafsey D."/>
            <person name="Carlton J."/>
            <person name="Barnwell J."/>
            <person name="Collins W."/>
            <person name="Escalante A."/>
            <person name="Mullikin J."/>
            <person name="Saul A."/>
            <person name="Guigo R."/>
            <person name="Camara F."/>
            <person name="Young S.K."/>
            <person name="Zeng Q."/>
            <person name="Gargeya S."/>
            <person name="Fitzgerald M."/>
            <person name="Haas B."/>
            <person name="Abouelleil A."/>
            <person name="Alvarado L."/>
            <person name="Arachchi H.M."/>
            <person name="Berlin A."/>
            <person name="Brown A."/>
            <person name="Chapman S.B."/>
            <person name="Chen Z."/>
            <person name="Dunbar C."/>
            <person name="Freedman E."/>
            <person name="Gearin G."/>
            <person name="Gellesch M."/>
            <person name="Goldberg J."/>
            <person name="Griggs A."/>
            <person name="Gujja S."/>
            <person name="Heiman D."/>
            <person name="Howarth C."/>
            <person name="Larson L."/>
            <person name="Lui A."/>
            <person name="MacDonald P.J.P."/>
            <person name="Montmayeur A."/>
            <person name="Murphy C."/>
            <person name="Neiman D."/>
            <person name="Pearson M."/>
            <person name="Priest M."/>
            <person name="Roberts A."/>
            <person name="Saif S."/>
            <person name="Shea T."/>
            <person name="Shenoy N."/>
            <person name="Sisk P."/>
            <person name="Stolte C."/>
            <person name="Sykes S."/>
            <person name="Wortman J."/>
            <person name="Nusbaum C."/>
            <person name="Birren B."/>
        </authorList>
    </citation>
    <scope>NUCLEOTIDE SEQUENCE [LARGE SCALE GENOMIC DNA]</scope>
    <source>
        <strain evidence="2 3">India VII</strain>
    </source>
</reference>
<protein>
    <recommendedName>
        <fullName evidence="4">VIR protein</fullName>
    </recommendedName>
</protein>
<feature type="region of interest" description="Disordered" evidence="1">
    <location>
        <begin position="219"/>
        <end position="242"/>
    </location>
</feature>
<evidence type="ECO:0000256" key="1">
    <source>
        <dbReference type="SAM" id="MobiDB-lite"/>
    </source>
</evidence>
<gene>
    <name evidence="2" type="ORF">PVIIG_06207</name>
</gene>
<dbReference type="Proteomes" id="UP000053562">
    <property type="component" value="Unassembled WGS sequence"/>
</dbReference>
<dbReference type="EMBL" id="KQ234181">
    <property type="protein sequence ID" value="KMZ82475.1"/>
    <property type="molecule type" value="Genomic_DNA"/>
</dbReference>
<evidence type="ECO:0008006" key="4">
    <source>
        <dbReference type="Google" id="ProtNLM"/>
    </source>
</evidence>
<name>A0A0J9SHJ2_PLAVI</name>
<dbReference type="AlphaFoldDB" id="A0A0J9SHJ2"/>
<sequence>MKKQFVDKIKEKRLDISSYINEFEPNYPQDKLQKLKNFSEVFTNFKKHLSNHHPIAGGNYNAQGTCNYISYLLYDGISKKKKGYCDVQTFNNFKDFADTYNARREGNMCVNMIKHLDLVDFHKREALYELYDMYNDRQLPHSNEKLSECDTLAHLTRIHNKIIADYEYAVNAENIDKDLYEKRIEMKELINKFKFRPGDCLHYDKLELHTSKYEGQEIEKKKELERQESARRELERQESARQELERQVSARRQALQKKQELLSLELANRQTSSLSSNTSELDSGENEVYREIKVNQDGQRGHILTNYPVGTGHSRSSQGGGPLDNNLVDEQVDYTYPSRLKVDSPLNAENPNSEDGIIGSMRSTLSSIVQNVDPVPVVGVSGGMGALFLLFRVLEILNLHQLCTIHLNKN</sequence>
<proteinExistence type="predicted"/>